<dbReference type="Pfam" id="PF00400">
    <property type="entry name" value="WD40"/>
    <property type="match status" value="1"/>
</dbReference>
<feature type="region of interest" description="Disordered" evidence="4">
    <location>
        <begin position="1"/>
        <end position="43"/>
    </location>
</feature>
<accession>A0A642VDE4</accession>
<comment type="caution">
    <text evidence="6">The sequence shown here is derived from an EMBL/GenBank/DDBJ whole genome shotgun (WGS) entry which is preliminary data.</text>
</comment>
<dbReference type="PANTHER" id="PTHR19857:SF8">
    <property type="entry name" value="ANGIO-ASSOCIATED MIGRATORY CELL PROTEIN"/>
    <property type="match status" value="1"/>
</dbReference>
<dbReference type="SUPFAM" id="SSF50978">
    <property type="entry name" value="WD40 repeat-like"/>
    <property type="match status" value="1"/>
</dbReference>
<keyword evidence="1 3" id="KW-0853">WD repeat</keyword>
<dbReference type="InterPro" id="IPR001680">
    <property type="entry name" value="WD40_rpt"/>
</dbReference>
<dbReference type="Proteomes" id="UP000761534">
    <property type="component" value="Unassembled WGS sequence"/>
</dbReference>
<evidence type="ECO:0000256" key="1">
    <source>
        <dbReference type="ARBA" id="ARBA00022574"/>
    </source>
</evidence>
<dbReference type="Gene3D" id="2.130.10.10">
    <property type="entry name" value="YVTN repeat-like/Quinoprotein amine dehydrogenase"/>
    <property type="match status" value="1"/>
</dbReference>
<gene>
    <name evidence="6" type="ORF">TRICI_000427</name>
</gene>
<evidence type="ECO:0000256" key="2">
    <source>
        <dbReference type="ARBA" id="ARBA00022737"/>
    </source>
</evidence>
<dbReference type="OrthoDB" id="10261640at2759"/>
<dbReference type="PROSITE" id="PS50082">
    <property type="entry name" value="WD_REPEATS_2"/>
    <property type="match status" value="1"/>
</dbReference>
<dbReference type="AlphaFoldDB" id="A0A642VDE4"/>
<sequence length="427" mass="47252">MSEKEEFIEAEQIGEVVEDEAGEEPMSEDEEQGQEEENRNVLEIDMSNNSYSYFDSHTNPNPEDESNEQPYCVTLIETHPTLPMVVSGGTDNMAYLWTTHKSPVSVVAQLKGHTESVVAGGFTHDGNYVVTGDMTGQVRIWRSRKKGEMWEFFDTVQEVEEVVWIAFHPKQSIFAVGASDGSVWVYAIEPQLENIAVLNAHSATSNNGVFVNVDDMDNLSLVTVADDFSIIHWDVYAGKPKYTLDDKPLYGEHAWISVSLSPTGKTFAAGAHDGTLVIVNVENGNVLNRINTAAESLEMESRSIESITWSDSHKLLAIGNVAGEIQLYDLGSWKVRKTLKVEEAVTKLQFVPGAPLLVSSSYDGLMIKWNVLTGEQKWVSQGHNAGILGFAVQQNGNRLISGDDEGVCLVFDTEQQQQQAQKMQLTN</sequence>
<dbReference type="EMBL" id="SWFS01000036">
    <property type="protein sequence ID" value="KAA8917404.1"/>
    <property type="molecule type" value="Genomic_DNA"/>
</dbReference>
<evidence type="ECO:0000256" key="3">
    <source>
        <dbReference type="PROSITE-ProRule" id="PRU00221"/>
    </source>
</evidence>
<keyword evidence="2" id="KW-0677">Repeat</keyword>
<protein>
    <recommendedName>
        <fullName evidence="5">Pyrrolo-quinoline quinone repeat domain-containing protein</fullName>
    </recommendedName>
</protein>
<dbReference type="SMART" id="SM00320">
    <property type="entry name" value="WD40"/>
    <property type="match status" value="8"/>
</dbReference>
<dbReference type="PANTHER" id="PTHR19857">
    <property type="entry name" value="MITOCHONDRIAL DIVISION PROTEIN 1-RELATED"/>
    <property type="match status" value="1"/>
</dbReference>
<dbReference type="InterPro" id="IPR015943">
    <property type="entry name" value="WD40/YVTN_repeat-like_dom_sf"/>
</dbReference>
<evidence type="ECO:0000256" key="4">
    <source>
        <dbReference type="SAM" id="MobiDB-lite"/>
    </source>
</evidence>
<dbReference type="InterPro" id="IPR002372">
    <property type="entry name" value="PQQ_rpt_dom"/>
</dbReference>
<name>A0A642VDE4_9ASCO</name>
<keyword evidence="7" id="KW-1185">Reference proteome</keyword>
<feature type="repeat" description="WD" evidence="3">
    <location>
        <begin position="110"/>
        <end position="141"/>
    </location>
</feature>
<organism evidence="6 7">
    <name type="scientific">Trichomonascus ciferrii</name>
    <dbReference type="NCBI Taxonomy" id="44093"/>
    <lineage>
        <taxon>Eukaryota</taxon>
        <taxon>Fungi</taxon>
        <taxon>Dikarya</taxon>
        <taxon>Ascomycota</taxon>
        <taxon>Saccharomycotina</taxon>
        <taxon>Dipodascomycetes</taxon>
        <taxon>Dipodascales</taxon>
        <taxon>Trichomonascaceae</taxon>
        <taxon>Trichomonascus</taxon>
        <taxon>Trichomonascus ciferrii complex</taxon>
    </lineage>
</organism>
<reference evidence="6" key="1">
    <citation type="journal article" date="2019" name="G3 (Bethesda)">
        <title>Genome Assemblies of Two Rare Opportunistic Yeast Pathogens: Diutina rugosa (syn. Candida rugosa) and Trichomonascus ciferrii (syn. Candida ciferrii).</title>
        <authorList>
            <person name="Mixao V."/>
            <person name="Saus E."/>
            <person name="Hansen A.P."/>
            <person name="Lass-Florl C."/>
            <person name="Gabaldon T."/>
        </authorList>
    </citation>
    <scope>NUCLEOTIDE SEQUENCE</scope>
    <source>
        <strain evidence="6">CBS 4856</strain>
    </source>
</reference>
<dbReference type="Pfam" id="PF13360">
    <property type="entry name" value="PQQ_2"/>
    <property type="match status" value="1"/>
</dbReference>
<dbReference type="VEuPathDB" id="FungiDB:TRICI_000427"/>
<proteinExistence type="predicted"/>
<feature type="domain" description="Pyrrolo-quinoline quinone repeat" evidence="5">
    <location>
        <begin position="216"/>
        <end position="378"/>
    </location>
</feature>
<dbReference type="PROSITE" id="PS50294">
    <property type="entry name" value="WD_REPEATS_REGION"/>
    <property type="match status" value="1"/>
</dbReference>
<evidence type="ECO:0000313" key="6">
    <source>
        <dbReference type="EMBL" id="KAA8917404.1"/>
    </source>
</evidence>
<evidence type="ECO:0000259" key="5">
    <source>
        <dbReference type="Pfam" id="PF13360"/>
    </source>
</evidence>
<dbReference type="InterPro" id="IPR051179">
    <property type="entry name" value="WD_repeat_multifunction"/>
</dbReference>
<feature type="compositionally biased region" description="Acidic residues" evidence="4">
    <location>
        <begin position="16"/>
        <end position="35"/>
    </location>
</feature>
<evidence type="ECO:0000313" key="7">
    <source>
        <dbReference type="Proteomes" id="UP000761534"/>
    </source>
</evidence>
<dbReference type="InterPro" id="IPR036322">
    <property type="entry name" value="WD40_repeat_dom_sf"/>
</dbReference>